<protein>
    <submittedName>
        <fullName evidence="2">Uncharacterized protein</fullName>
    </submittedName>
</protein>
<reference evidence="3 4" key="1">
    <citation type="submission" date="2019-08" db="EMBL/GenBank/DDBJ databases">
        <title>Draft genome sequences of two oriental melons (Cucumis melo L. var makuwa).</title>
        <authorList>
            <person name="Kwon S.-Y."/>
        </authorList>
    </citation>
    <scope>NUCLEOTIDE SEQUENCE [LARGE SCALE GENOMIC DNA]</scope>
    <source>
        <strain evidence="4">cv. Chang Bougi</strain>
        <strain evidence="3">cv. SW 3</strain>
        <tissue evidence="2">Leaf</tissue>
    </source>
</reference>
<dbReference type="EMBL" id="SSTE01017321">
    <property type="protein sequence ID" value="KAA0040546.1"/>
    <property type="molecule type" value="Genomic_DNA"/>
</dbReference>
<evidence type="ECO:0000313" key="2">
    <source>
        <dbReference type="EMBL" id="TYK05588.1"/>
    </source>
</evidence>
<name>A0A5D3C304_CUCMM</name>
<proteinExistence type="predicted"/>
<dbReference type="AlphaFoldDB" id="A0A5D3C304"/>
<dbReference type="Proteomes" id="UP000321393">
    <property type="component" value="Unassembled WGS sequence"/>
</dbReference>
<dbReference type="EMBL" id="SSTD01013776">
    <property type="protein sequence ID" value="TYK05588.1"/>
    <property type="molecule type" value="Genomic_DNA"/>
</dbReference>
<gene>
    <name evidence="2" type="ORF">E5676_scaffold98G00350</name>
    <name evidence="1" type="ORF">E6C27_scaffold262G001010</name>
</gene>
<dbReference type="Proteomes" id="UP000321947">
    <property type="component" value="Unassembled WGS sequence"/>
</dbReference>
<organism evidence="2 4">
    <name type="scientific">Cucumis melo var. makuwa</name>
    <name type="common">Oriental melon</name>
    <dbReference type="NCBI Taxonomy" id="1194695"/>
    <lineage>
        <taxon>Eukaryota</taxon>
        <taxon>Viridiplantae</taxon>
        <taxon>Streptophyta</taxon>
        <taxon>Embryophyta</taxon>
        <taxon>Tracheophyta</taxon>
        <taxon>Spermatophyta</taxon>
        <taxon>Magnoliopsida</taxon>
        <taxon>eudicotyledons</taxon>
        <taxon>Gunneridae</taxon>
        <taxon>Pentapetalae</taxon>
        <taxon>rosids</taxon>
        <taxon>fabids</taxon>
        <taxon>Cucurbitales</taxon>
        <taxon>Cucurbitaceae</taxon>
        <taxon>Benincaseae</taxon>
        <taxon>Cucumis</taxon>
    </lineage>
</organism>
<evidence type="ECO:0000313" key="1">
    <source>
        <dbReference type="EMBL" id="KAA0040546.1"/>
    </source>
</evidence>
<evidence type="ECO:0000313" key="4">
    <source>
        <dbReference type="Proteomes" id="UP000321947"/>
    </source>
</evidence>
<sequence length="163" mass="18529">MMENQVEMGLRVFEGTSASTSTIVFVKAFGNIGHGITIKEEQYVIKVKGEIELNGDLNEEMILTGVMLPYLGSFLKSYRLIELEERFLANDLLINLVFHVFKICFVKDRDEPLIMIVVLRHVDTIGINIPIFFPRLLFAFMLSQHPTILSAIDVVDPEPKTMP</sequence>
<comment type="caution">
    <text evidence="2">The sequence shown here is derived from an EMBL/GenBank/DDBJ whole genome shotgun (WGS) entry which is preliminary data.</text>
</comment>
<accession>A0A5D3C304</accession>
<evidence type="ECO:0000313" key="3">
    <source>
        <dbReference type="Proteomes" id="UP000321393"/>
    </source>
</evidence>